<comment type="caution">
    <text evidence="2">The sequence shown here is derived from an EMBL/GenBank/DDBJ whole genome shotgun (WGS) entry which is preliminary data.</text>
</comment>
<protein>
    <submittedName>
        <fullName evidence="2">LLM class F420-dependent oxidoreductase</fullName>
    </submittedName>
</protein>
<dbReference type="EMBL" id="BJVJ01000007">
    <property type="protein sequence ID" value="GEL22236.1"/>
    <property type="molecule type" value="Genomic_DNA"/>
</dbReference>
<reference evidence="2 3" key="1">
    <citation type="submission" date="2019-07" db="EMBL/GenBank/DDBJ databases">
        <title>Whole genome shotgun sequence of Pseudonocardia sulfidoxydans NBRC 16205.</title>
        <authorList>
            <person name="Hosoyama A."/>
            <person name="Uohara A."/>
            <person name="Ohji S."/>
            <person name="Ichikawa N."/>
        </authorList>
    </citation>
    <scope>NUCLEOTIDE SEQUENCE [LARGE SCALE GENOMIC DNA]</scope>
    <source>
        <strain evidence="2 3">NBRC 16205</strain>
    </source>
</reference>
<dbReference type="RefSeq" id="WP_147103192.1">
    <property type="nucleotide sequence ID" value="NZ_BJVJ01000007.1"/>
</dbReference>
<gene>
    <name evidence="2" type="ORF">PSU4_11900</name>
</gene>
<dbReference type="InterPro" id="IPR019921">
    <property type="entry name" value="Lucif-like_OxRdtase_Rv2161c"/>
</dbReference>
<dbReference type="SUPFAM" id="SSF51679">
    <property type="entry name" value="Bacterial luciferase-like"/>
    <property type="match status" value="1"/>
</dbReference>
<dbReference type="InterPro" id="IPR051260">
    <property type="entry name" value="Diverse_substr_monoxygenases"/>
</dbReference>
<dbReference type="Pfam" id="PF00296">
    <property type="entry name" value="Bac_luciferase"/>
    <property type="match status" value="1"/>
</dbReference>
<proteinExistence type="predicted"/>
<dbReference type="NCBIfam" id="TIGR03619">
    <property type="entry name" value="F420_Rv2161c"/>
    <property type="match status" value="1"/>
</dbReference>
<accession>A0A511DBQ3</accession>
<dbReference type="Gene3D" id="3.20.20.30">
    <property type="entry name" value="Luciferase-like domain"/>
    <property type="match status" value="1"/>
</dbReference>
<evidence type="ECO:0000313" key="3">
    <source>
        <dbReference type="Proteomes" id="UP000321685"/>
    </source>
</evidence>
<dbReference type="AlphaFoldDB" id="A0A511DBQ3"/>
<dbReference type="OrthoDB" id="3206024at2"/>
<evidence type="ECO:0000259" key="1">
    <source>
        <dbReference type="Pfam" id="PF00296"/>
    </source>
</evidence>
<feature type="domain" description="Luciferase-like" evidence="1">
    <location>
        <begin position="20"/>
        <end position="214"/>
    </location>
</feature>
<dbReference type="GO" id="GO:0016705">
    <property type="term" value="F:oxidoreductase activity, acting on paired donors, with incorporation or reduction of molecular oxygen"/>
    <property type="evidence" value="ECO:0007669"/>
    <property type="project" value="InterPro"/>
</dbReference>
<dbReference type="PANTHER" id="PTHR30011:SF32">
    <property type="entry name" value="CONSERVED PROTEIN"/>
    <property type="match status" value="1"/>
</dbReference>
<sequence length="275" mass="29617">MKIGIGAFVADGAIRPDVLGRAVEERGFESLFVTEHSHIPVSRESPFPLGGPMPDYYARLLNPFVALTAAAVATSRITLGTGIALMTQRDVIYTAKEVASLDVVSGGRVLFGVAPGWNKEQMRNHGTDPRTRGALLDEQLQALRVIWTEDEAEFHGRFVDFDPIWSWPKPAQERLPLYVGGWGPAAAARVAAYGDGWLHGGAMDPDGVKAQFEMRAEYAPDAPMSVFGADGDNLAVLDAYRDGGAERVAVVLEPASESDSLARLDALAGLVHRYG</sequence>
<dbReference type="PANTHER" id="PTHR30011">
    <property type="entry name" value="ALKANESULFONATE MONOOXYGENASE-RELATED"/>
    <property type="match status" value="1"/>
</dbReference>
<dbReference type="InterPro" id="IPR011251">
    <property type="entry name" value="Luciferase-like_dom"/>
</dbReference>
<dbReference type="InterPro" id="IPR036661">
    <property type="entry name" value="Luciferase-like_sf"/>
</dbReference>
<evidence type="ECO:0000313" key="2">
    <source>
        <dbReference type="EMBL" id="GEL22236.1"/>
    </source>
</evidence>
<name>A0A511DBQ3_9PSEU</name>
<dbReference type="Proteomes" id="UP000321685">
    <property type="component" value="Unassembled WGS sequence"/>
</dbReference>
<organism evidence="2 3">
    <name type="scientific">Pseudonocardia sulfidoxydans NBRC 16205</name>
    <dbReference type="NCBI Taxonomy" id="1223511"/>
    <lineage>
        <taxon>Bacteria</taxon>
        <taxon>Bacillati</taxon>
        <taxon>Actinomycetota</taxon>
        <taxon>Actinomycetes</taxon>
        <taxon>Pseudonocardiales</taxon>
        <taxon>Pseudonocardiaceae</taxon>
        <taxon>Pseudonocardia</taxon>
    </lineage>
</organism>
<keyword evidence="3" id="KW-1185">Reference proteome</keyword>